<gene>
    <name evidence="1" type="ORF">PACLA_8A060781</name>
</gene>
<accession>A0A6S7FFB5</accession>
<sequence>MSSRWIFVFFIWLLLVAQSLMDSGDASGDLDDSDIPNASKLGQRNKTSLVTKNASDFHYVARDDHEIIHNQEREMKRQSRRLRAKTKYCWRRCLRTLECFEQMNNRPKSKKGRCGVCIAKCSTLPSAQPLTRGVNSSLSLSAHVLYQKM</sequence>
<dbReference type="AlphaFoldDB" id="A0A6S7FFB5"/>
<reference evidence="1" key="1">
    <citation type="submission" date="2020-04" db="EMBL/GenBank/DDBJ databases">
        <authorList>
            <person name="Alioto T."/>
            <person name="Alioto T."/>
            <person name="Gomez Garrido J."/>
        </authorList>
    </citation>
    <scope>NUCLEOTIDE SEQUENCE</scope>
    <source>
        <strain evidence="1">A484AB</strain>
    </source>
</reference>
<name>A0A6S7FFB5_PARCT</name>
<proteinExistence type="predicted"/>
<evidence type="ECO:0000313" key="2">
    <source>
        <dbReference type="Proteomes" id="UP001152795"/>
    </source>
</evidence>
<dbReference type="Proteomes" id="UP001152795">
    <property type="component" value="Unassembled WGS sequence"/>
</dbReference>
<organism evidence="1 2">
    <name type="scientific">Paramuricea clavata</name>
    <name type="common">Red gorgonian</name>
    <name type="synonym">Violescent sea-whip</name>
    <dbReference type="NCBI Taxonomy" id="317549"/>
    <lineage>
        <taxon>Eukaryota</taxon>
        <taxon>Metazoa</taxon>
        <taxon>Cnidaria</taxon>
        <taxon>Anthozoa</taxon>
        <taxon>Octocorallia</taxon>
        <taxon>Malacalcyonacea</taxon>
        <taxon>Plexauridae</taxon>
        <taxon>Paramuricea</taxon>
    </lineage>
</organism>
<comment type="caution">
    <text evidence="1">The sequence shown here is derived from an EMBL/GenBank/DDBJ whole genome shotgun (WGS) entry which is preliminary data.</text>
</comment>
<keyword evidence="2" id="KW-1185">Reference proteome</keyword>
<protein>
    <submittedName>
        <fullName evidence="1">Uncharacterized protein</fullName>
    </submittedName>
</protein>
<evidence type="ECO:0000313" key="1">
    <source>
        <dbReference type="EMBL" id="CAB3978104.1"/>
    </source>
</evidence>
<dbReference type="EMBL" id="CACRXK020000089">
    <property type="protein sequence ID" value="CAB3978104.1"/>
    <property type="molecule type" value="Genomic_DNA"/>
</dbReference>